<proteinExistence type="predicted"/>
<dbReference type="EMBL" id="JACOOT010000002">
    <property type="protein sequence ID" value="MBC5649570.1"/>
    <property type="molecule type" value="Genomic_DNA"/>
</dbReference>
<dbReference type="RefSeq" id="WP_186900663.1">
    <property type="nucleotide sequence ID" value="NZ_JACOOT010000002.1"/>
</dbReference>
<comment type="caution">
    <text evidence="1">The sequence shown here is derived from an EMBL/GenBank/DDBJ whole genome shotgun (WGS) entry which is preliminary data.</text>
</comment>
<protein>
    <submittedName>
        <fullName evidence="1">Uncharacterized protein</fullName>
    </submittedName>
</protein>
<name>A0A8I0A801_9FIRM</name>
<evidence type="ECO:0000313" key="2">
    <source>
        <dbReference type="Proteomes" id="UP000652847"/>
    </source>
</evidence>
<organism evidence="1 2">
    <name type="scientific">Blautia segnis</name>
    <dbReference type="NCBI Taxonomy" id="2763030"/>
    <lineage>
        <taxon>Bacteria</taxon>
        <taxon>Bacillati</taxon>
        <taxon>Bacillota</taxon>
        <taxon>Clostridia</taxon>
        <taxon>Lachnospirales</taxon>
        <taxon>Lachnospiraceae</taxon>
        <taxon>Blautia</taxon>
    </lineage>
</organism>
<accession>A0A8I0A801</accession>
<reference evidence="1 2" key="1">
    <citation type="submission" date="2020-08" db="EMBL/GenBank/DDBJ databases">
        <title>Genome public.</title>
        <authorList>
            <person name="Liu C."/>
            <person name="Sun Q."/>
        </authorList>
    </citation>
    <scope>NUCLEOTIDE SEQUENCE [LARGE SCALE GENOMIC DNA]</scope>
    <source>
        <strain evidence="1 2">BX17</strain>
    </source>
</reference>
<sequence length="108" mass="12740">MNNEKEYDYDFSTDVTSGDITPHRVTSFLPYTFHRLNRILEDYYGCKLEAVWQGYKANRKPGYKQLYNIVTIDEGRVICSNLTLDQMRSIFAQMDYPLYDEKSAKTTE</sequence>
<dbReference type="AlphaFoldDB" id="A0A8I0A801"/>
<dbReference type="Proteomes" id="UP000652847">
    <property type="component" value="Unassembled WGS sequence"/>
</dbReference>
<evidence type="ECO:0000313" key="1">
    <source>
        <dbReference type="EMBL" id="MBC5649570.1"/>
    </source>
</evidence>
<keyword evidence="2" id="KW-1185">Reference proteome</keyword>
<gene>
    <name evidence="1" type="ORF">H8S54_00140</name>
</gene>